<dbReference type="Pfam" id="PF22564">
    <property type="entry name" value="HAAS"/>
    <property type="match status" value="1"/>
</dbReference>
<dbReference type="AlphaFoldDB" id="A0A0D0X9K4"/>
<organism evidence="2 3">
    <name type="scientific">Micromonospora haikouensis</name>
    <dbReference type="NCBI Taxonomy" id="686309"/>
    <lineage>
        <taxon>Bacteria</taxon>
        <taxon>Bacillati</taxon>
        <taxon>Actinomycetota</taxon>
        <taxon>Actinomycetes</taxon>
        <taxon>Micromonosporales</taxon>
        <taxon>Micromonosporaceae</taxon>
        <taxon>Micromonospora</taxon>
    </lineage>
</organism>
<dbReference type="OrthoDB" id="3171769at2"/>
<keyword evidence="1" id="KW-0812">Transmembrane</keyword>
<feature type="transmembrane region" description="Helical" evidence="1">
    <location>
        <begin position="242"/>
        <end position="264"/>
    </location>
</feature>
<reference evidence="2 3" key="1">
    <citation type="submission" date="2015-01" db="EMBL/GenBank/DDBJ databases">
        <title>Sequencing and annotation of Micromonospora carbonacea strain JXNU-1 genome.</title>
        <authorList>
            <person name="Long Z."/>
            <person name="Huang Y."/>
            <person name="Jiang Y."/>
        </authorList>
    </citation>
    <scope>NUCLEOTIDE SEQUENCE [LARGE SCALE GENOMIC DNA]</scope>
    <source>
        <strain evidence="2 3">JXNU-1</strain>
    </source>
</reference>
<keyword evidence="3" id="KW-1185">Reference proteome</keyword>
<dbReference type="EMBL" id="JXSX01000001">
    <property type="protein sequence ID" value="KIR66080.1"/>
    <property type="molecule type" value="Genomic_DNA"/>
</dbReference>
<dbReference type="NCBIfam" id="NF038403">
    <property type="entry name" value="perm_prefix_1"/>
    <property type="match status" value="1"/>
</dbReference>
<dbReference type="InterPro" id="IPR047928">
    <property type="entry name" value="Perm_prefix_1"/>
</dbReference>
<dbReference type="PATRIC" id="fig|47853.6.peg.2672"/>
<dbReference type="RefSeq" id="WP_043962920.1">
    <property type="nucleotide sequence ID" value="NZ_JBEZEN010000006.1"/>
</dbReference>
<evidence type="ECO:0000313" key="2">
    <source>
        <dbReference type="EMBL" id="KIR66080.1"/>
    </source>
</evidence>
<dbReference type="Proteomes" id="UP000032254">
    <property type="component" value="Unassembled WGS sequence"/>
</dbReference>
<proteinExistence type="predicted"/>
<sequence>MSSLTDRYLAATLRAVPAPRRAEIADELRASIADMIDGRTDAGQDRETAEREVLTELGNPERLAARYADHRLQLIGPAYYLAWRRLLRLLLATVPIAIGALVAVLDAVDGDSVGSAIGVGVTTGIEVVVQVAFWVTLTFAVVERLSLPLHLPRWTVDQLPEDRPAGRGVPLADTAVSIAALVLLIAFLPWQHFRSWVRDDGGDHIPVLDPALWRFWLPALIALLVAEIVLQVARHRAGRWTWPLVGAKVTLDLAFAVPVAWLVLTDRLLNPEFVQRVDWLRDGANLDVVYTIALVAVVASLVRNTVAIAAQARRRAA</sequence>
<comment type="caution">
    <text evidence="2">The sequence shown here is derived from an EMBL/GenBank/DDBJ whole genome shotgun (WGS) entry which is preliminary data.</text>
</comment>
<dbReference type="GeneID" id="301304970"/>
<gene>
    <name evidence="2" type="ORF">TK50_12630</name>
</gene>
<feature type="transmembrane region" description="Helical" evidence="1">
    <location>
        <begin position="86"/>
        <end position="105"/>
    </location>
</feature>
<keyword evidence="1" id="KW-1133">Transmembrane helix</keyword>
<feature type="transmembrane region" description="Helical" evidence="1">
    <location>
        <begin position="288"/>
        <end position="310"/>
    </location>
</feature>
<evidence type="ECO:0000313" key="3">
    <source>
        <dbReference type="Proteomes" id="UP000032254"/>
    </source>
</evidence>
<feature type="transmembrane region" description="Helical" evidence="1">
    <location>
        <begin position="211"/>
        <end position="230"/>
    </location>
</feature>
<protein>
    <submittedName>
        <fullName evidence="2">Uncharacterized protein</fullName>
    </submittedName>
</protein>
<evidence type="ECO:0000256" key="1">
    <source>
        <dbReference type="SAM" id="Phobius"/>
    </source>
</evidence>
<accession>A0A0D0X9K4</accession>
<feature type="transmembrane region" description="Helical" evidence="1">
    <location>
        <begin position="171"/>
        <end position="191"/>
    </location>
</feature>
<name>A0A0D0X9K4_9ACTN</name>
<keyword evidence="1" id="KW-0472">Membrane</keyword>
<feature type="transmembrane region" description="Helical" evidence="1">
    <location>
        <begin position="117"/>
        <end position="142"/>
    </location>
</feature>